<evidence type="ECO:0000256" key="5">
    <source>
        <dbReference type="ARBA" id="ARBA00022927"/>
    </source>
</evidence>
<name>A0ABQ7JFL2_9APIC</name>
<evidence type="ECO:0000256" key="6">
    <source>
        <dbReference type="ARBA" id="ARBA00023034"/>
    </source>
</evidence>
<keyword evidence="9" id="KW-0175">Coiled coil</keyword>
<evidence type="ECO:0000256" key="1">
    <source>
        <dbReference type="ARBA" id="ARBA00004395"/>
    </source>
</evidence>
<keyword evidence="6" id="KW-0333">Golgi apparatus</keyword>
<keyword evidence="5" id="KW-0653">Protein transport</keyword>
<proteinExistence type="inferred from homology"/>
<dbReference type="PANTHER" id="PTHR24016">
    <property type="entry name" value="CONSERVED OLIGOMERIC GOLGI COMPLEX SUBUNIT 4"/>
    <property type="match status" value="1"/>
</dbReference>
<evidence type="ECO:0000259" key="11">
    <source>
        <dbReference type="SMART" id="SM00762"/>
    </source>
</evidence>
<evidence type="ECO:0000256" key="2">
    <source>
        <dbReference type="ARBA" id="ARBA00009215"/>
    </source>
</evidence>
<dbReference type="Pfam" id="PF20663">
    <property type="entry name" value="COG4_N"/>
    <property type="match status" value="1"/>
</dbReference>
<evidence type="ECO:0000256" key="8">
    <source>
        <dbReference type="ARBA" id="ARBA00031340"/>
    </source>
</evidence>
<evidence type="ECO:0000256" key="4">
    <source>
        <dbReference type="ARBA" id="ARBA00022448"/>
    </source>
</evidence>
<feature type="region of interest" description="Disordered" evidence="10">
    <location>
        <begin position="17"/>
        <end position="37"/>
    </location>
</feature>
<dbReference type="InterPro" id="IPR013167">
    <property type="entry name" value="COG4_M"/>
</dbReference>
<dbReference type="InterPro" id="IPR048682">
    <property type="entry name" value="COG4"/>
</dbReference>
<protein>
    <recommendedName>
        <fullName evidence="3">Conserved oligomeric Golgi complex subunit 4</fullName>
    </recommendedName>
    <alternativeName>
        <fullName evidence="8">Component of oligomeric Golgi complex 4</fullName>
    </alternativeName>
</protein>
<dbReference type="EMBL" id="JADAQX010000022">
    <property type="protein sequence ID" value="KAF8822811.1"/>
    <property type="molecule type" value="Genomic_DNA"/>
</dbReference>
<feature type="coiled-coil region" evidence="9">
    <location>
        <begin position="57"/>
        <end position="84"/>
    </location>
</feature>
<comment type="subcellular location">
    <subcellularLocation>
        <location evidence="1">Golgi apparatus membrane</location>
        <topology evidence="1">Peripheral membrane protein</topology>
    </subcellularLocation>
</comment>
<dbReference type="Proteomes" id="UP000823046">
    <property type="component" value="Unassembled WGS sequence"/>
</dbReference>
<evidence type="ECO:0000256" key="9">
    <source>
        <dbReference type="SAM" id="Coils"/>
    </source>
</evidence>
<dbReference type="InterPro" id="IPR048680">
    <property type="entry name" value="COG4_N"/>
</dbReference>
<dbReference type="Pfam" id="PF20662">
    <property type="entry name" value="COG4_C"/>
    <property type="match status" value="1"/>
</dbReference>
<keyword evidence="13" id="KW-1185">Reference proteome</keyword>
<evidence type="ECO:0000256" key="10">
    <source>
        <dbReference type="SAM" id="MobiDB-lite"/>
    </source>
</evidence>
<reference evidence="12 13" key="1">
    <citation type="journal article" date="2020" name="bioRxiv">
        <title>Metabolic contributions of an alphaproteobacterial endosymbiont in the apicomplexan Cardiosporidium cionae.</title>
        <authorList>
            <person name="Hunter E.S."/>
            <person name="Paight C.J."/>
            <person name="Lane C.E."/>
        </authorList>
    </citation>
    <scope>NUCLEOTIDE SEQUENCE [LARGE SCALE GENOMIC DNA]</scope>
    <source>
        <strain evidence="12">ESH_2018</strain>
    </source>
</reference>
<dbReference type="SMART" id="SM00762">
    <property type="entry name" value="Cog4"/>
    <property type="match status" value="1"/>
</dbReference>
<dbReference type="Pfam" id="PF08318">
    <property type="entry name" value="COG4_m"/>
    <property type="match status" value="2"/>
</dbReference>
<evidence type="ECO:0000313" key="13">
    <source>
        <dbReference type="Proteomes" id="UP000823046"/>
    </source>
</evidence>
<evidence type="ECO:0000256" key="7">
    <source>
        <dbReference type="ARBA" id="ARBA00023136"/>
    </source>
</evidence>
<gene>
    <name evidence="12" type="ORF">IE077_002535</name>
</gene>
<evidence type="ECO:0000256" key="3">
    <source>
        <dbReference type="ARBA" id="ARBA00020975"/>
    </source>
</evidence>
<dbReference type="Gene3D" id="1.20.58.1970">
    <property type="match status" value="1"/>
</dbReference>
<organism evidence="12 13">
    <name type="scientific">Cardiosporidium cionae</name>
    <dbReference type="NCBI Taxonomy" id="476202"/>
    <lineage>
        <taxon>Eukaryota</taxon>
        <taxon>Sar</taxon>
        <taxon>Alveolata</taxon>
        <taxon>Apicomplexa</taxon>
        <taxon>Aconoidasida</taxon>
        <taxon>Nephromycida</taxon>
        <taxon>Cardiosporidium</taxon>
    </lineage>
</organism>
<keyword evidence="7" id="KW-0472">Membrane</keyword>
<dbReference type="PANTHER" id="PTHR24016:SF0">
    <property type="entry name" value="CONSERVED OLIGOMERIC GOLGI COMPLEX SUBUNIT 4"/>
    <property type="match status" value="1"/>
</dbReference>
<dbReference type="InterPro" id="IPR048684">
    <property type="entry name" value="COG4_C"/>
</dbReference>
<comment type="caution">
    <text evidence="12">The sequence shown here is derived from an EMBL/GenBank/DDBJ whole genome shotgun (WGS) entry which is preliminary data.</text>
</comment>
<evidence type="ECO:0000313" key="12">
    <source>
        <dbReference type="EMBL" id="KAF8822811.1"/>
    </source>
</evidence>
<comment type="similarity">
    <text evidence="2">Belongs to the COG4 family.</text>
</comment>
<keyword evidence="4" id="KW-0813">Transport</keyword>
<sequence length="897" mass="101648">MEPSSVSHFVNDITSSPLFPAAPTEDEAGHTERESFISSSPVTYSGSILCEVPKTVSREVNSVKDALAAEIKQLQNEQGDCIERLAILAWQAQKWKHSVAKKLTQFDKFQQNLRNESANLVQTLSEVCITSDAISRHVKSLNASQVSIQRSVSLVEAIMEVRELSATVGKSLMMGEYEGAASALTHYHRLMDSSEFAPTADDKATSLSTSHGSSFVGHKSIPSLLLNRLEPQEAAATTASKMGMPLNTASSPPTDSWNAQLLMLLKSNDKDALNALEDSEKQLVLIVKREFEKAISQGDRSNISRFAKLLYPLGLQDEGMILYIRYIRDLLSDQCASNFRELLDPFKGAKEQTEFIRASFADILTKVFVSVADIIQEHKESIEVEFGFLNFILFCRGLQEEVDLQGIRILDKFYDDRHKILLLKLDDLQNRIDLRQMNKVLDELVVLSKRCQQFDKYLRNCSKKIVDLLPKDSEFMKHLLRKDETVYNSNDGLFQLSLLNKRMQELMGFYVSLEHVHISRAIKHAAEVTDEVLWNDSEQQCSTMVEDLFFIFEGSIFRAIRSGDVYAACAVVNHVISFLSLEVRNYLESKAKRSKEYYADYVQKLSSLNEFVMANLLPEALKRSLEARGSIGSTYSWCHAVNNIQASIECIEILNQKCDNEFSEHYSIQETDSEEDTNVSLSTSEKREISTKDSKSFRMMFLHTLSNLESAKVDLEAFHGRCCKLTLSILKVHIFPFLVPLQSMNHNISEEEYADYQINDPFVKQFGNALKEFCSHLRTYYSHKSMNLCIQFLAEKVSKAIHATVLQKSFSLLGGMQFDADIRKLIALFGTYAEKSIRSKFTSIIEVTDLLSLSTLQEFPDLWGSITGKNWKLTPSEIKQVLSCRVDFSKENIHAFL</sequence>
<feature type="domain" description="COG4 transport protein middle alpha-helical bundle" evidence="11">
    <location>
        <begin position="276"/>
        <end position="592"/>
    </location>
</feature>
<accession>A0ABQ7JFL2</accession>